<dbReference type="EMBL" id="MN740556">
    <property type="protein sequence ID" value="QHU32922.1"/>
    <property type="molecule type" value="Genomic_DNA"/>
</dbReference>
<organism evidence="1">
    <name type="scientific">viral metagenome</name>
    <dbReference type="NCBI Taxonomy" id="1070528"/>
    <lineage>
        <taxon>unclassified sequences</taxon>
        <taxon>metagenomes</taxon>
        <taxon>organismal metagenomes</taxon>
    </lineage>
</organism>
<evidence type="ECO:0000313" key="1">
    <source>
        <dbReference type="EMBL" id="QHU32922.1"/>
    </source>
</evidence>
<proteinExistence type="predicted"/>
<protein>
    <submittedName>
        <fullName evidence="1">Uncharacterized protein</fullName>
    </submittedName>
</protein>
<accession>A0A6C0LUL1</accession>
<sequence length="33" mass="3836">MTILYPILLIIGYCNIVLNNFKLKIFPISKLII</sequence>
<dbReference type="AlphaFoldDB" id="A0A6C0LUL1"/>
<reference evidence="1" key="1">
    <citation type="journal article" date="2020" name="Nature">
        <title>Giant virus diversity and host interactions through global metagenomics.</title>
        <authorList>
            <person name="Schulz F."/>
            <person name="Roux S."/>
            <person name="Paez-Espino D."/>
            <person name="Jungbluth S."/>
            <person name="Walsh D.A."/>
            <person name="Denef V.J."/>
            <person name="McMahon K.D."/>
            <person name="Konstantinidis K.T."/>
            <person name="Eloe-Fadrosh E.A."/>
            <person name="Kyrpides N.C."/>
            <person name="Woyke T."/>
        </authorList>
    </citation>
    <scope>NUCLEOTIDE SEQUENCE</scope>
    <source>
        <strain evidence="1">GVMAG-S-1014582-52</strain>
    </source>
</reference>
<name>A0A6C0LUL1_9ZZZZ</name>